<dbReference type="InterPro" id="IPR016180">
    <property type="entry name" value="Ribosomal_uL16_dom"/>
</dbReference>
<organism evidence="5">
    <name type="scientific">Thalassiosira rotula</name>
    <dbReference type="NCBI Taxonomy" id="49265"/>
    <lineage>
        <taxon>Eukaryota</taxon>
        <taxon>Sar</taxon>
        <taxon>Stramenopiles</taxon>
        <taxon>Ochrophyta</taxon>
        <taxon>Bacillariophyta</taxon>
        <taxon>Coscinodiscophyceae</taxon>
        <taxon>Thalassiosirophycidae</taxon>
        <taxon>Thalassiosirales</taxon>
        <taxon>Thalassiosiraceae</taxon>
        <taxon>Thalassiosira</taxon>
    </lineage>
</organism>
<evidence type="ECO:0000313" key="5">
    <source>
        <dbReference type="EMBL" id="QTX08900.1"/>
    </source>
</evidence>
<keyword evidence="3 4" id="KW-0687">Ribonucleoprotein</keyword>
<dbReference type="GO" id="GO:0006412">
    <property type="term" value="P:translation"/>
    <property type="evidence" value="ECO:0007669"/>
    <property type="project" value="InterPro"/>
</dbReference>
<dbReference type="PANTHER" id="PTHR12220:SF13">
    <property type="entry name" value="LARGE RIBOSOMAL SUBUNIT PROTEIN UL16M"/>
    <property type="match status" value="1"/>
</dbReference>
<evidence type="ECO:0000256" key="2">
    <source>
        <dbReference type="ARBA" id="ARBA00022980"/>
    </source>
</evidence>
<dbReference type="GO" id="GO:0003735">
    <property type="term" value="F:structural constituent of ribosome"/>
    <property type="evidence" value="ECO:0007669"/>
    <property type="project" value="InterPro"/>
</dbReference>
<dbReference type="GO" id="GO:0019843">
    <property type="term" value="F:rRNA binding"/>
    <property type="evidence" value="ECO:0007669"/>
    <property type="project" value="InterPro"/>
</dbReference>
<reference evidence="5" key="1">
    <citation type="submission" date="2020-09" db="EMBL/GenBank/DDBJ databases">
        <authorList>
            <person name="Liu K."/>
            <person name="Chen N."/>
        </authorList>
    </citation>
    <scope>NUCLEOTIDE SEQUENCE</scope>
    <source>
        <strain evidence="5">CNS00050</strain>
    </source>
</reference>
<dbReference type="AlphaFoldDB" id="A0A8B0SEJ8"/>
<gene>
    <name evidence="5" type="primary">rpl16</name>
</gene>
<dbReference type="InterPro" id="IPR000114">
    <property type="entry name" value="Ribosomal_uL16_bact-type"/>
</dbReference>
<dbReference type="Pfam" id="PF00252">
    <property type="entry name" value="Ribosomal_L16"/>
    <property type="match status" value="1"/>
</dbReference>
<dbReference type="SUPFAM" id="SSF54686">
    <property type="entry name" value="Ribosomal protein L16p/L10e"/>
    <property type="match status" value="1"/>
</dbReference>
<dbReference type="GeneID" id="70637923"/>
<dbReference type="InterPro" id="IPR020798">
    <property type="entry name" value="Ribosomal_uL16_CS"/>
</dbReference>
<keyword evidence="5" id="KW-0496">Mitochondrion</keyword>
<dbReference type="InterPro" id="IPR036920">
    <property type="entry name" value="Ribosomal_uL16_sf"/>
</dbReference>
<dbReference type="GO" id="GO:0005840">
    <property type="term" value="C:ribosome"/>
    <property type="evidence" value="ECO:0007669"/>
    <property type="project" value="UniProtKB-KW"/>
</dbReference>
<comment type="similarity">
    <text evidence="1 4">Belongs to the universal ribosomal protein uL16 family.</text>
</comment>
<dbReference type="CDD" id="cd01433">
    <property type="entry name" value="Ribosomal_L16_L10e"/>
    <property type="match status" value="1"/>
</dbReference>
<dbReference type="GO" id="GO:1990904">
    <property type="term" value="C:ribonucleoprotein complex"/>
    <property type="evidence" value="ECO:0007669"/>
    <property type="project" value="UniProtKB-KW"/>
</dbReference>
<dbReference type="Gene3D" id="3.90.1170.10">
    <property type="entry name" value="Ribosomal protein L10e/L16"/>
    <property type="match status" value="1"/>
</dbReference>
<proteinExistence type="inferred from homology"/>
<evidence type="ECO:0000256" key="1">
    <source>
        <dbReference type="ARBA" id="ARBA00008931"/>
    </source>
</evidence>
<dbReference type="PANTHER" id="PTHR12220">
    <property type="entry name" value="50S/60S RIBOSOMAL PROTEIN L16"/>
    <property type="match status" value="1"/>
</dbReference>
<evidence type="ECO:0000256" key="3">
    <source>
        <dbReference type="ARBA" id="ARBA00023274"/>
    </source>
</evidence>
<geneLocation type="mitochondrion" evidence="5"/>
<sequence>MVLQPKKTKYKKIQKGKLSKLNFRSNKLQFGSIGLKSTKSGTISSRQIEAARQAIVRKLSRKGRLWIRVFPTVPITAKPTETRMGKGKGAVSHWGIKVSAGTVLFEVYGVPQNTAVTAFKTGGAKLPVKTMILL</sequence>
<protein>
    <submittedName>
        <fullName evidence="5">Ribosomal protein L16</fullName>
    </submittedName>
</protein>
<dbReference type="PRINTS" id="PR00060">
    <property type="entry name" value="RIBOSOMALL16"/>
</dbReference>
<dbReference type="InterPro" id="IPR047873">
    <property type="entry name" value="Ribosomal_uL16"/>
</dbReference>
<dbReference type="PROSITE" id="PS00701">
    <property type="entry name" value="RIBOSOMAL_L16_2"/>
    <property type="match status" value="1"/>
</dbReference>
<keyword evidence="2 4" id="KW-0689">Ribosomal protein</keyword>
<dbReference type="RefSeq" id="YP_010252057.1">
    <property type="nucleotide sequence ID" value="NC_060383.1"/>
</dbReference>
<accession>A0A8B0SEJ8</accession>
<evidence type="ECO:0000256" key="4">
    <source>
        <dbReference type="RuleBase" id="RU004413"/>
    </source>
</evidence>
<dbReference type="NCBIfam" id="TIGR01164">
    <property type="entry name" value="rplP_bact"/>
    <property type="match status" value="1"/>
</dbReference>
<name>A0A8B0SEJ8_9STRA</name>
<dbReference type="EMBL" id="MW013552">
    <property type="protein sequence ID" value="QTX08900.1"/>
    <property type="molecule type" value="Genomic_DNA"/>
</dbReference>